<reference evidence="3" key="1">
    <citation type="submission" date="2020-07" db="EMBL/GenBank/DDBJ databases">
        <title>Multicomponent nature underlies the extraordinary mechanical properties of spider dragline silk.</title>
        <authorList>
            <person name="Kono N."/>
            <person name="Nakamura H."/>
            <person name="Mori M."/>
            <person name="Yoshida Y."/>
            <person name="Ohtoshi R."/>
            <person name="Malay A.D."/>
            <person name="Moran D.A.P."/>
            <person name="Tomita M."/>
            <person name="Numata K."/>
            <person name="Arakawa K."/>
        </authorList>
    </citation>
    <scope>NUCLEOTIDE SEQUENCE</scope>
</reference>
<dbReference type="Proteomes" id="UP000887116">
    <property type="component" value="Unassembled WGS sequence"/>
</dbReference>
<organism evidence="3 4">
    <name type="scientific">Trichonephila clavata</name>
    <name type="common">Joro spider</name>
    <name type="synonym">Nephila clavata</name>
    <dbReference type="NCBI Taxonomy" id="2740835"/>
    <lineage>
        <taxon>Eukaryota</taxon>
        <taxon>Metazoa</taxon>
        <taxon>Ecdysozoa</taxon>
        <taxon>Arthropoda</taxon>
        <taxon>Chelicerata</taxon>
        <taxon>Arachnida</taxon>
        <taxon>Araneae</taxon>
        <taxon>Araneomorphae</taxon>
        <taxon>Entelegynae</taxon>
        <taxon>Araneoidea</taxon>
        <taxon>Nephilidae</taxon>
        <taxon>Trichonephila</taxon>
    </lineage>
</organism>
<dbReference type="Gene3D" id="3.40.50.720">
    <property type="entry name" value="NAD(P)-binding Rossmann-like Domain"/>
    <property type="match status" value="1"/>
</dbReference>
<dbReference type="Pfam" id="PF03446">
    <property type="entry name" value="NAD_binding_2"/>
    <property type="match status" value="1"/>
</dbReference>
<sequence length="335" mass="38544">MRTERNPPAQMILELSEHPVQPPIKIDSRSSSPSSGTAELRSPSLRTDEKSKKRTNVKCLKMVNFEIDQFVWLSSTYVSLIIETFIFDANIPFWLGKIIKPPDDIASTSEEAQHFVRLCGTKRCFWMLEENIHHLSDEMFRNAAESNFILKTLVEVLDVGDLTDPKPKLTTKDFLKNDELTKNCTAVWSPKDVSKFPFIREEELSKKFHRYGTLNRKINHAKVIKNIPRKNKLVEEESDPKSFPVLKLSKISDDHSKQNSITNQNDWNQQSDDPSVAPGEYMSFRSPRGSYLKLPRPTPKKTRFIGLGVMGQRIVKRLLNAGHDISIFNRTREKC</sequence>
<evidence type="ECO:0000313" key="3">
    <source>
        <dbReference type="EMBL" id="GFQ88372.1"/>
    </source>
</evidence>
<evidence type="ECO:0000259" key="2">
    <source>
        <dbReference type="Pfam" id="PF03446"/>
    </source>
</evidence>
<dbReference type="SUPFAM" id="SSF51735">
    <property type="entry name" value="NAD(P)-binding Rossmann-fold domains"/>
    <property type="match status" value="1"/>
</dbReference>
<dbReference type="AlphaFoldDB" id="A0A8X6FSU0"/>
<feature type="region of interest" description="Disordered" evidence="1">
    <location>
        <begin position="16"/>
        <end position="50"/>
    </location>
</feature>
<feature type="compositionally biased region" description="Polar residues" evidence="1">
    <location>
        <begin position="258"/>
        <end position="273"/>
    </location>
</feature>
<feature type="region of interest" description="Disordered" evidence="1">
    <location>
        <begin position="254"/>
        <end position="278"/>
    </location>
</feature>
<proteinExistence type="predicted"/>
<evidence type="ECO:0000256" key="1">
    <source>
        <dbReference type="SAM" id="MobiDB-lite"/>
    </source>
</evidence>
<comment type="caution">
    <text evidence="3">The sequence shown here is derived from an EMBL/GenBank/DDBJ whole genome shotgun (WGS) entry which is preliminary data.</text>
</comment>
<dbReference type="InterPro" id="IPR006115">
    <property type="entry name" value="6PGDH_NADP-bd"/>
</dbReference>
<dbReference type="EMBL" id="BMAO01023384">
    <property type="protein sequence ID" value="GFQ88372.1"/>
    <property type="molecule type" value="Genomic_DNA"/>
</dbReference>
<evidence type="ECO:0000313" key="4">
    <source>
        <dbReference type="Proteomes" id="UP000887116"/>
    </source>
</evidence>
<protein>
    <submittedName>
        <fullName evidence="3">Oxidoreductase GLYR1-like protein</fullName>
    </submittedName>
</protein>
<name>A0A8X6FSU0_TRICU</name>
<dbReference type="InterPro" id="IPR036291">
    <property type="entry name" value="NAD(P)-bd_dom_sf"/>
</dbReference>
<feature type="domain" description="6-phosphogluconate dehydrogenase NADP-binding" evidence="2">
    <location>
        <begin position="304"/>
        <end position="335"/>
    </location>
</feature>
<gene>
    <name evidence="3" type="primary">NCL1_52761</name>
    <name evidence="3" type="ORF">TNCT_340191</name>
</gene>
<keyword evidence="4" id="KW-1185">Reference proteome</keyword>
<dbReference type="GO" id="GO:0050661">
    <property type="term" value="F:NADP binding"/>
    <property type="evidence" value="ECO:0007669"/>
    <property type="project" value="InterPro"/>
</dbReference>
<accession>A0A8X6FSU0</accession>